<comment type="caution">
    <text evidence="2">The sequence shown here is derived from an EMBL/GenBank/DDBJ whole genome shotgun (WGS) entry which is preliminary data.</text>
</comment>
<dbReference type="InterPro" id="IPR055646">
    <property type="entry name" value="DUF7222"/>
</dbReference>
<proteinExistence type="predicted"/>
<reference evidence="2" key="1">
    <citation type="journal article" date="2014" name="Front. Microbiol.">
        <title>High frequency of phylogenetically diverse reductive dehalogenase-homologous genes in deep subseafloor sedimentary metagenomes.</title>
        <authorList>
            <person name="Kawai M."/>
            <person name="Futagami T."/>
            <person name="Toyoda A."/>
            <person name="Takaki Y."/>
            <person name="Nishi S."/>
            <person name="Hori S."/>
            <person name="Arai W."/>
            <person name="Tsubouchi T."/>
            <person name="Morono Y."/>
            <person name="Uchiyama I."/>
            <person name="Ito T."/>
            <person name="Fujiyama A."/>
            <person name="Inagaki F."/>
            <person name="Takami H."/>
        </authorList>
    </citation>
    <scope>NUCLEOTIDE SEQUENCE</scope>
    <source>
        <strain evidence="2">Expedition CK06-06</strain>
    </source>
</reference>
<name>X1A215_9ZZZZ</name>
<gene>
    <name evidence="2" type="ORF">S01H4_17739</name>
</gene>
<dbReference type="AlphaFoldDB" id="X1A215"/>
<accession>X1A215</accession>
<evidence type="ECO:0000259" key="1">
    <source>
        <dbReference type="Pfam" id="PF23864"/>
    </source>
</evidence>
<organism evidence="2">
    <name type="scientific">marine sediment metagenome</name>
    <dbReference type="NCBI Taxonomy" id="412755"/>
    <lineage>
        <taxon>unclassified sequences</taxon>
        <taxon>metagenomes</taxon>
        <taxon>ecological metagenomes</taxon>
    </lineage>
</organism>
<dbReference type="EMBL" id="BART01007826">
    <property type="protein sequence ID" value="GAG64222.1"/>
    <property type="molecule type" value="Genomic_DNA"/>
</dbReference>
<dbReference type="Pfam" id="PF23864">
    <property type="entry name" value="DUF7222"/>
    <property type="match status" value="1"/>
</dbReference>
<feature type="domain" description="DUF7222" evidence="1">
    <location>
        <begin position="34"/>
        <end position="125"/>
    </location>
</feature>
<evidence type="ECO:0000313" key="2">
    <source>
        <dbReference type="EMBL" id="GAG64222.1"/>
    </source>
</evidence>
<sequence>MKHIKPFDKEDKLDKHVRCWINSKTIDGGYDGVERVIEEVLLYGCQSGVVSELIYYRDTAKFLKKYAGEINGILSDRIYDAGLSVSELFGSKWDKQDPLARDTQNQNLLAWFGFEETCRDIAYRLSLDI</sequence>
<protein>
    <recommendedName>
        <fullName evidence="1">DUF7222 domain-containing protein</fullName>
    </recommendedName>
</protein>